<keyword evidence="2" id="KW-0645">Protease</keyword>
<evidence type="ECO:0000313" key="6">
    <source>
        <dbReference type="EMBL" id="MEA8799808.1"/>
    </source>
</evidence>
<accession>A0AAW9LNV5</accession>
<reference evidence="6" key="1">
    <citation type="journal article" date="2023" name="J. Hosp. Infect.">
        <title>Cross-contamination of carbapenem-resistant Gram-negative bacteria between patients and hospital environment in the first year of a newly built surgical ward.</title>
        <authorList>
            <person name="Boutin S."/>
            <person name="Scherrer M."/>
            <person name="Spath I."/>
            <person name="Kocer K."/>
            <person name="Heeg K."/>
            <person name="Nurjadi D."/>
        </authorList>
    </citation>
    <scope>NUCLEOTIDE SEQUENCE</scope>
    <source>
        <strain evidence="6">KE10384</strain>
    </source>
</reference>
<dbReference type="SUPFAM" id="SSF54001">
    <property type="entry name" value="Cysteine proteinases"/>
    <property type="match status" value="1"/>
</dbReference>
<protein>
    <submittedName>
        <fullName evidence="6">NlpC/P60 family protein</fullName>
    </submittedName>
</protein>
<evidence type="ECO:0000313" key="7">
    <source>
        <dbReference type="Proteomes" id="UP001303386"/>
    </source>
</evidence>
<dbReference type="GO" id="GO:0008234">
    <property type="term" value="F:cysteine-type peptidase activity"/>
    <property type="evidence" value="ECO:0007669"/>
    <property type="project" value="UniProtKB-KW"/>
</dbReference>
<evidence type="ECO:0000256" key="4">
    <source>
        <dbReference type="ARBA" id="ARBA00022807"/>
    </source>
</evidence>
<comment type="similarity">
    <text evidence="1">Belongs to the peptidase C40 family.</text>
</comment>
<dbReference type="Pfam" id="PF00877">
    <property type="entry name" value="NLPC_P60"/>
    <property type="match status" value="1"/>
</dbReference>
<sequence>MTQSEFIRLVNGKPWVNRACCFEQMDCWGLVVLYYRHVIECELHHIPGYESGADFITCYEEESQHWTTIPMASPGCLAVFYYGSKPAHVGIMVTPTKCLHARRDSGFVRIDNALLLEKTYSKVEYMIHG</sequence>
<dbReference type="GO" id="GO:0006508">
    <property type="term" value="P:proteolysis"/>
    <property type="evidence" value="ECO:0007669"/>
    <property type="project" value="UniProtKB-KW"/>
</dbReference>
<dbReference type="Proteomes" id="UP001303386">
    <property type="component" value="Unassembled WGS sequence"/>
</dbReference>
<comment type="caution">
    <text evidence="6">The sequence shown here is derived from an EMBL/GenBank/DDBJ whole genome shotgun (WGS) entry which is preliminary data.</text>
</comment>
<dbReference type="EMBL" id="JARELW010000003">
    <property type="protein sequence ID" value="MEA8799808.1"/>
    <property type="molecule type" value="Genomic_DNA"/>
</dbReference>
<organism evidence="6 7">
    <name type="scientific">Klebsiella aerogenes</name>
    <name type="common">Enterobacter aerogenes</name>
    <dbReference type="NCBI Taxonomy" id="548"/>
    <lineage>
        <taxon>Bacteria</taxon>
        <taxon>Pseudomonadati</taxon>
        <taxon>Pseudomonadota</taxon>
        <taxon>Gammaproteobacteria</taxon>
        <taxon>Enterobacterales</taxon>
        <taxon>Enterobacteriaceae</taxon>
        <taxon>Klebsiella/Raoultella group</taxon>
        <taxon>Klebsiella</taxon>
    </lineage>
</organism>
<dbReference type="RefSeq" id="WP_213192592.1">
    <property type="nucleotide sequence ID" value="NZ_JAFHHB010000005.1"/>
</dbReference>
<evidence type="ECO:0000256" key="2">
    <source>
        <dbReference type="ARBA" id="ARBA00022670"/>
    </source>
</evidence>
<proteinExistence type="inferred from homology"/>
<name>A0AAW9LNV5_KLEAE</name>
<dbReference type="AlphaFoldDB" id="A0AAW9LNV5"/>
<dbReference type="InterPro" id="IPR038765">
    <property type="entry name" value="Papain-like_cys_pep_sf"/>
</dbReference>
<keyword evidence="3" id="KW-0378">Hydrolase</keyword>
<keyword evidence="4" id="KW-0788">Thiol protease</keyword>
<dbReference type="Gene3D" id="3.90.1720.10">
    <property type="entry name" value="endopeptidase domain like (from Nostoc punctiforme)"/>
    <property type="match status" value="1"/>
</dbReference>
<gene>
    <name evidence="6" type="ORF">PZT46_11170</name>
</gene>
<evidence type="ECO:0000256" key="1">
    <source>
        <dbReference type="ARBA" id="ARBA00007074"/>
    </source>
</evidence>
<evidence type="ECO:0000259" key="5">
    <source>
        <dbReference type="Pfam" id="PF00877"/>
    </source>
</evidence>
<evidence type="ECO:0000256" key="3">
    <source>
        <dbReference type="ARBA" id="ARBA00022801"/>
    </source>
</evidence>
<feature type="domain" description="NlpC/P60" evidence="5">
    <location>
        <begin position="23"/>
        <end position="112"/>
    </location>
</feature>
<dbReference type="InterPro" id="IPR000064">
    <property type="entry name" value="NLP_P60_dom"/>
</dbReference>